<evidence type="ECO:0000313" key="4">
    <source>
        <dbReference type="WBParaSite" id="DME_0000396801-mRNA-1"/>
    </source>
</evidence>
<protein>
    <submittedName>
        <fullName evidence="4">Cilia- and flagella-associated protein 206</fullName>
    </submittedName>
</protein>
<sequence length="366" mass="42165">MPEGNENEGNEEPSNRSLVTIDELLETMFMDLTINQKFCKHVVDSVVEKFYKSKVMPVEKETVILPEIVTSCTDKRSEIVAHNIRILSRLIETVMETFINCADLSFYHTEFEKNRDSANLFAAKIQIERFLICKTFDLKHFEQIIRRISGLLKIFVIRISSASHVTNCTYFASFLCDTLYRFEEYCSIHIKGCEEDFAALKIIIGHFYSIVVCSLHNRALAHKNAKKERISSRIQKKSSGQSRILRPLNSTKMHNKLKRRLPGFLLPRDLQRKRAAVTTKCQSVGCQVCAPHRRKSATTHFLLRPPLLKPESSSKNLTIASERYREANRLARQLTSEIVDELANKEGQLTCNTNVQVRFGIFIFQK</sequence>
<evidence type="ECO:0000313" key="3">
    <source>
        <dbReference type="Proteomes" id="UP000274756"/>
    </source>
</evidence>
<evidence type="ECO:0000313" key="2">
    <source>
        <dbReference type="Proteomes" id="UP000038040"/>
    </source>
</evidence>
<dbReference type="STRING" id="318479.A0A0N4UA21"/>
<organism evidence="2 4">
    <name type="scientific">Dracunculus medinensis</name>
    <name type="common">Guinea worm</name>
    <dbReference type="NCBI Taxonomy" id="318479"/>
    <lineage>
        <taxon>Eukaryota</taxon>
        <taxon>Metazoa</taxon>
        <taxon>Ecdysozoa</taxon>
        <taxon>Nematoda</taxon>
        <taxon>Chromadorea</taxon>
        <taxon>Rhabditida</taxon>
        <taxon>Spirurina</taxon>
        <taxon>Dracunculoidea</taxon>
        <taxon>Dracunculidae</taxon>
        <taxon>Dracunculus</taxon>
    </lineage>
</organism>
<dbReference type="OrthoDB" id="5798791at2759"/>
<keyword evidence="3" id="KW-1185">Reference proteome</keyword>
<gene>
    <name evidence="1" type="ORF">DME_LOCUS7973</name>
</gene>
<proteinExistence type="predicted"/>
<dbReference type="WBParaSite" id="DME_0000396801-mRNA-1">
    <property type="protein sequence ID" value="DME_0000396801-mRNA-1"/>
    <property type="gene ID" value="DME_0000396801"/>
</dbReference>
<dbReference type="Proteomes" id="UP000274756">
    <property type="component" value="Unassembled WGS sequence"/>
</dbReference>
<evidence type="ECO:0000313" key="1">
    <source>
        <dbReference type="EMBL" id="VDN58000.1"/>
    </source>
</evidence>
<reference evidence="1 3" key="2">
    <citation type="submission" date="2018-11" db="EMBL/GenBank/DDBJ databases">
        <authorList>
            <consortium name="Pathogen Informatics"/>
        </authorList>
    </citation>
    <scope>NUCLEOTIDE SEQUENCE [LARGE SCALE GENOMIC DNA]</scope>
</reference>
<dbReference type="EMBL" id="UYYG01001164">
    <property type="protein sequence ID" value="VDN58000.1"/>
    <property type="molecule type" value="Genomic_DNA"/>
</dbReference>
<accession>A0A0N4UA21</accession>
<dbReference type="AlphaFoldDB" id="A0A0N4UA21"/>
<name>A0A0N4UA21_DRAME</name>
<dbReference type="Proteomes" id="UP000038040">
    <property type="component" value="Unplaced"/>
</dbReference>
<reference evidence="4" key="1">
    <citation type="submission" date="2017-02" db="UniProtKB">
        <authorList>
            <consortium name="WormBaseParasite"/>
        </authorList>
    </citation>
    <scope>IDENTIFICATION</scope>
</reference>